<gene>
    <name evidence="2" type="ORF">AEK19_MT1676</name>
</gene>
<proteinExistence type="predicted"/>
<reference evidence="2" key="1">
    <citation type="submission" date="2017-03" db="EMBL/GenBank/DDBJ databases">
        <title>The mitochondrial genome of the carnivorous plant Utricularia reniformis (Lentibulariaceae): structure, comparative analysis and evolutionary landmarks.</title>
        <authorList>
            <person name="Silva S.R."/>
            <person name="Alvarenga D.O."/>
            <person name="Michael T.P."/>
            <person name="Miranda V.F.O."/>
            <person name="Varani A.M."/>
        </authorList>
    </citation>
    <scope>NUCLEOTIDE SEQUENCE</scope>
</reference>
<feature type="compositionally biased region" description="Basic and acidic residues" evidence="1">
    <location>
        <begin position="1"/>
        <end position="16"/>
    </location>
</feature>
<organism evidence="2">
    <name type="scientific">Utricularia reniformis</name>
    <dbReference type="NCBI Taxonomy" id="192314"/>
    <lineage>
        <taxon>Eukaryota</taxon>
        <taxon>Viridiplantae</taxon>
        <taxon>Streptophyta</taxon>
        <taxon>Embryophyta</taxon>
        <taxon>Tracheophyta</taxon>
        <taxon>Spermatophyta</taxon>
        <taxon>Magnoliopsida</taxon>
        <taxon>eudicotyledons</taxon>
        <taxon>Gunneridae</taxon>
        <taxon>Pentapetalae</taxon>
        <taxon>asterids</taxon>
        <taxon>lamiids</taxon>
        <taxon>Lamiales</taxon>
        <taxon>Lentibulariaceae</taxon>
        <taxon>Utricularia</taxon>
    </lineage>
</organism>
<protein>
    <submittedName>
        <fullName evidence="2">Uncharacterized protein</fullName>
    </submittedName>
</protein>
<name>A0A1Y0B386_9LAMI</name>
<feature type="region of interest" description="Disordered" evidence="1">
    <location>
        <begin position="1"/>
        <end position="38"/>
    </location>
</feature>
<dbReference type="EMBL" id="KY774314">
    <property type="protein sequence ID" value="ART31858.1"/>
    <property type="molecule type" value="Genomic_DNA"/>
</dbReference>
<evidence type="ECO:0000313" key="2">
    <source>
        <dbReference type="EMBL" id="ART31858.1"/>
    </source>
</evidence>
<keyword evidence="2" id="KW-0496">Mitochondrion</keyword>
<dbReference type="AlphaFoldDB" id="A0A1Y0B386"/>
<evidence type="ECO:0000256" key="1">
    <source>
        <dbReference type="SAM" id="MobiDB-lite"/>
    </source>
</evidence>
<geneLocation type="mitochondrion" evidence="2"/>
<sequence length="38" mass="4174">MSDFEHHSTKLGELRKRANNKSQSDDPNGKTKGSAATE</sequence>
<accession>A0A1Y0B386</accession>